<feature type="region of interest" description="Disordered" evidence="1">
    <location>
        <begin position="58"/>
        <end position="84"/>
    </location>
</feature>
<accession>A0AAD2FUV2</accession>
<gene>
    <name evidence="2" type="ORF">CYCCA115_LOCUS13798</name>
</gene>
<keyword evidence="3" id="KW-1185">Reference proteome</keyword>
<dbReference type="Proteomes" id="UP001295423">
    <property type="component" value="Unassembled WGS sequence"/>
</dbReference>
<proteinExistence type="predicted"/>
<evidence type="ECO:0000313" key="3">
    <source>
        <dbReference type="Proteomes" id="UP001295423"/>
    </source>
</evidence>
<dbReference type="AlphaFoldDB" id="A0AAD2FUV2"/>
<name>A0AAD2FUV2_9STRA</name>
<comment type="caution">
    <text evidence="2">The sequence shown here is derived from an EMBL/GenBank/DDBJ whole genome shotgun (WGS) entry which is preliminary data.</text>
</comment>
<sequence length="291" mass="33436">MSEVQSNKRPLFSRIKGIWRNRIDEDMEKDIDELDNSHRSSRHTVNLDEISSTASKITSQDFLDTSSERKSHNENGGNDDIISPPIRIEEDEVLVAEPYGTVCTQESLVEPRIPQSGRHVHFSTVRVREFPISMGDNPGSSRGGVPITIGWETMEENIYNVDVFQCRAKACNLHQFRMAPVDRVLMLKRQGYSGQEIREGTSQVDQFRKQRRRTIRTLHFSGLHEFLERLQRSIANATIHKSRKRKEREFLRQYKSKSPSTSFEAARSTFRAPAKLKDSIVISGGKNVYLD</sequence>
<reference evidence="2" key="1">
    <citation type="submission" date="2023-08" db="EMBL/GenBank/DDBJ databases">
        <authorList>
            <person name="Audoor S."/>
            <person name="Bilcke G."/>
        </authorList>
    </citation>
    <scope>NUCLEOTIDE SEQUENCE</scope>
</reference>
<dbReference type="EMBL" id="CAKOGP040001814">
    <property type="protein sequence ID" value="CAJ1952951.1"/>
    <property type="molecule type" value="Genomic_DNA"/>
</dbReference>
<evidence type="ECO:0000313" key="2">
    <source>
        <dbReference type="EMBL" id="CAJ1952951.1"/>
    </source>
</evidence>
<protein>
    <submittedName>
        <fullName evidence="2">Uncharacterized protein</fullName>
    </submittedName>
</protein>
<organism evidence="2 3">
    <name type="scientific">Cylindrotheca closterium</name>
    <dbReference type="NCBI Taxonomy" id="2856"/>
    <lineage>
        <taxon>Eukaryota</taxon>
        <taxon>Sar</taxon>
        <taxon>Stramenopiles</taxon>
        <taxon>Ochrophyta</taxon>
        <taxon>Bacillariophyta</taxon>
        <taxon>Bacillariophyceae</taxon>
        <taxon>Bacillariophycidae</taxon>
        <taxon>Bacillariales</taxon>
        <taxon>Bacillariaceae</taxon>
        <taxon>Cylindrotheca</taxon>
    </lineage>
</organism>
<evidence type="ECO:0000256" key="1">
    <source>
        <dbReference type="SAM" id="MobiDB-lite"/>
    </source>
</evidence>